<dbReference type="Pfam" id="PF10298">
    <property type="entry name" value="WhiA_N"/>
    <property type="match status" value="1"/>
</dbReference>
<dbReference type="GO" id="GO:0051301">
    <property type="term" value="P:cell division"/>
    <property type="evidence" value="ECO:0007669"/>
    <property type="project" value="UniProtKB-UniRule"/>
</dbReference>
<accession>A0A841CB29</accession>
<evidence type="ECO:0000313" key="8">
    <source>
        <dbReference type="EMBL" id="MBB5888762.1"/>
    </source>
</evidence>
<dbReference type="EMBL" id="JACHHV010000049">
    <property type="protein sequence ID" value="MBB5888762.1"/>
    <property type="molecule type" value="Genomic_DNA"/>
</dbReference>
<evidence type="ECO:0000256" key="3">
    <source>
        <dbReference type="ARBA" id="ARBA00023306"/>
    </source>
</evidence>
<dbReference type="PANTHER" id="PTHR37307">
    <property type="entry name" value="CELL DIVISION PROTEIN WHIA-RELATED"/>
    <property type="match status" value="1"/>
</dbReference>
<keyword evidence="3 4" id="KW-0131">Cell cycle</keyword>
<dbReference type="RefSeq" id="WP_183541187.1">
    <property type="nucleotide sequence ID" value="NZ_DASWOY010000009.1"/>
</dbReference>
<dbReference type="InterPro" id="IPR027434">
    <property type="entry name" value="Homing_endonucl"/>
</dbReference>
<evidence type="ECO:0000256" key="2">
    <source>
        <dbReference type="ARBA" id="ARBA00023125"/>
    </source>
</evidence>
<dbReference type="Gene3D" id="3.10.28.10">
    <property type="entry name" value="Homing endonucleases"/>
    <property type="match status" value="1"/>
</dbReference>
<comment type="function">
    <text evidence="4">Involved in cell division and chromosome segregation.</text>
</comment>
<dbReference type="PANTHER" id="PTHR37307:SF1">
    <property type="entry name" value="CELL DIVISION PROTEIN WHIA-RELATED"/>
    <property type="match status" value="1"/>
</dbReference>
<dbReference type="InterPro" id="IPR039518">
    <property type="entry name" value="WhiA_LAGLIDADG_dom"/>
</dbReference>
<keyword evidence="9" id="KW-1185">Reference proteome</keyword>
<keyword evidence="2 4" id="KW-0238">DNA-binding</keyword>
<keyword evidence="1 4" id="KW-0132">Cell division</keyword>
<feature type="domain" description="WhiA LAGLIDADG-like" evidence="7">
    <location>
        <begin position="120"/>
        <end position="211"/>
    </location>
</feature>
<dbReference type="HAMAP" id="MF_01420">
    <property type="entry name" value="HTH_type_WhiA"/>
    <property type="match status" value="1"/>
</dbReference>
<feature type="domain" description="Sporulation regulator WhiA C-terminal" evidence="5">
    <location>
        <begin position="214"/>
        <end position="294"/>
    </location>
</feature>
<dbReference type="GO" id="GO:0003677">
    <property type="term" value="F:DNA binding"/>
    <property type="evidence" value="ECO:0007669"/>
    <property type="project" value="UniProtKB-UniRule"/>
</dbReference>
<reference evidence="8 9" key="1">
    <citation type="submission" date="2020-08" db="EMBL/GenBank/DDBJ databases">
        <title>Genomic Encyclopedia of Type Strains, Phase IV (KMG-IV): sequencing the most valuable type-strain genomes for metagenomic binning, comparative biology and taxonomic classification.</title>
        <authorList>
            <person name="Goeker M."/>
        </authorList>
    </citation>
    <scope>NUCLEOTIDE SEQUENCE [LARGE SCALE GENOMIC DNA]</scope>
    <source>
        <strain evidence="8 9">DSM 14925</strain>
    </source>
</reference>
<sequence>MTFSSELKKELTLMPATTGTLMALVRMNGSLGIGRQLTLSIPTENSAIAQYIYKALNELFELRAELQVYQKSNLSKNRVYNVFLEENVSDLLSELAIADSLMLDSGIPEIVKEDELLQADYLRGAFLSSGTISNIEKPNYQLSIRNVYQEHAQDLMSLLKNYGLEAKVTEQRGRYLTYLTQAEQIADFITLIGAMSSRLEFENQKIVHEMRGLANRQSNFQSANISKTVEASQQVIKAIQDLAENDELPTSYIKLAQLRLDYPEASLMELGKMHDPILSKSAVNHRFRKILELAKDFQK</sequence>
<dbReference type="InterPro" id="IPR003802">
    <property type="entry name" value="Sporulation_regulator_WhiA"/>
</dbReference>
<dbReference type="InterPro" id="IPR018478">
    <property type="entry name" value="Sporu_reg_WhiA_N_dom"/>
</dbReference>
<evidence type="ECO:0000259" key="6">
    <source>
        <dbReference type="Pfam" id="PF10298"/>
    </source>
</evidence>
<organism evidence="8 9">
    <name type="scientific">Lactovum miscens</name>
    <dbReference type="NCBI Taxonomy" id="190387"/>
    <lineage>
        <taxon>Bacteria</taxon>
        <taxon>Bacillati</taxon>
        <taxon>Bacillota</taxon>
        <taxon>Bacilli</taxon>
        <taxon>Lactobacillales</taxon>
        <taxon>Streptococcaceae</taxon>
        <taxon>Lactovum</taxon>
    </lineage>
</organism>
<dbReference type="Pfam" id="PF02650">
    <property type="entry name" value="HTH_WhiA"/>
    <property type="match status" value="1"/>
</dbReference>
<dbReference type="SUPFAM" id="SSF55608">
    <property type="entry name" value="Homing endonucleases"/>
    <property type="match status" value="1"/>
</dbReference>
<dbReference type="GO" id="GO:0043937">
    <property type="term" value="P:regulation of sporulation"/>
    <property type="evidence" value="ECO:0007669"/>
    <property type="project" value="InterPro"/>
</dbReference>
<evidence type="ECO:0000256" key="4">
    <source>
        <dbReference type="HAMAP-Rule" id="MF_01420"/>
    </source>
</evidence>
<proteinExistence type="inferred from homology"/>
<feature type="domain" description="Sporulation transcription regulator WhiA N-terminal" evidence="6">
    <location>
        <begin position="20"/>
        <end position="97"/>
    </location>
</feature>
<evidence type="ECO:0000259" key="7">
    <source>
        <dbReference type="Pfam" id="PF14527"/>
    </source>
</evidence>
<name>A0A841CB29_9LACT</name>
<dbReference type="Proteomes" id="UP000562464">
    <property type="component" value="Unassembled WGS sequence"/>
</dbReference>
<evidence type="ECO:0000313" key="9">
    <source>
        <dbReference type="Proteomes" id="UP000562464"/>
    </source>
</evidence>
<dbReference type="InterPro" id="IPR023054">
    <property type="entry name" value="Sporulation_regulator_WhiA_C"/>
</dbReference>
<evidence type="ECO:0000259" key="5">
    <source>
        <dbReference type="Pfam" id="PF02650"/>
    </source>
</evidence>
<dbReference type="NCBIfam" id="TIGR00647">
    <property type="entry name" value="DNA_bind_WhiA"/>
    <property type="match status" value="1"/>
</dbReference>
<protein>
    <recommendedName>
        <fullName evidence="4">Probable cell division protein WhiA</fullName>
    </recommendedName>
</protein>
<dbReference type="Pfam" id="PF14527">
    <property type="entry name" value="LAGLIDADG_WhiA"/>
    <property type="match status" value="1"/>
</dbReference>
<evidence type="ECO:0000256" key="1">
    <source>
        <dbReference type="ARBA" id="ARBA00022618"/>
    </source>
</evidence>
<comment type="caution">
    <text evidence="8">The sequence shown here is derived from an EMBL/GenBank/DDBJ whole genome shotgun (WGS) entry which is preliminary data.</text>
</comment>
<dbReference type="AlphaFoldDB" id="A0A841CB29"/>
<gene>
    <name evidence="4" type="primary">whiA</name>
    <name evidence="8" type="ORF">HNQ37_001675</name>
</gene>
<comment type="similarity">
    <text evidence="4">Belongs to the WhiA family.</text>
</comment>